<accession>A0A6C0FZX7</accession>
<dbReference type="AlphaFoldDB" id="A0A6C0FZX7"/>
<dbReference type="Proteomes" id="UP000476064">
    <property type="component" value="Chromosome"/>
</dbReference>
<organism evidence="2 3">
    <name type="scientific">Paenibacillus lycopersici</name>
    <dbReference type="NCBI Taxonomy" id="2704462"/>
    <lineage>
        <taxon>Bacteria</taxon>
        <taxon>Bacillati</taxon>
        <taxon>Bacillota</taxon>
        <taxon>Bacilli</taxon>
        <taxon>Bacillales</taxon>
        <taxon>Paenibacillaceae</taxon>
        <taxon>Paenibacillus</taxon>
    </lineage>
</organism>
<dbReference type="KEGG" id="plyc:GXP70_11565"/>
<gene>
    <name evidence="2" type="ORF">GXP70_11565</name>
</gene>
<reference evidence="2 3" key="1">
    <citation type="submission" date="2020-01" db="EMBL/GenBank/DDBJ databases">
        <title>Paenibacillus sp. nov., isolated from tomato rhizosphere.</title>
        <authorList>
            <person name="Weon H.-Y."/>
            <person name="Lee S.A."/>
        </authorList>
    </citation>
    <scope>NUCLEOTIDE SEQUENCE [LARGE SCALE GENOMIC DNA]</scope>
    <source>
        <strain evidence="2 3">12200R-189</strain>
    </source>
</reference>
<evidence type="ECO:0008006" key="4">
    <source>
        <dbReference type="Google" id="ProtNLM"/>
    </source>
</evidence>
<keyword evidence="3" id="KW-1185">Reference proteome</keyword>
<name>A0A6C0FZX7_9BACL</name>
<evidence type="ECO:0000313" key="2">
    <source>
        <dbReference type="EMBL" id="QHT60509.1"/>
    </source>
</evidence>
<feature type="chain" id="PRO_5038743580" description="YtxH domain-containing protein" evidence="1">
    <location>
        <begin position="18"/>
        <end position="105"/>
    </location>
</feature>
<protein>
    <recommendedName>
        <fullName evidence="4">YtxH domain-containing protein</fullName>
    </recommendedName>
</protein>
<proteinExistence type="predicted"/>
<dbReference type="EMBL" id="CP048209">
    <property type="protein sequence ID" value="QHT60509.1"/>
    <property type="molecule type" value="Genomic_DNA"/>
</dbReference>
<sequence length="105" mass="11076">MKWSVFLLGGLAGAAAAAYVAKKRPGMFAWATSAAGHAVTGVSRRAMGAMVNRRFGMETMHSAPKRSSVSAKESGAAWGQIEMLLNSDPGVKQQVDEIKAEAKTH</sequence>
<evidence type="ECO:0000256" key="1">
    <source>
        <dbReference type="SAM" id="SignalP"/>
    </source>
</evidence>
<evidence type="ECO:0000313" key="3">
    <source>
        <dbReference type="Proteomes" id="UP000476064"/>
    </source>
</evidence>
<feature type="signal peptide" evidence="1">
    <location>
        <begin position="1"/>
        <end position="17"/>
    </location>
</feature>
<keyword evidence="1" id="KW-0732">Signal</keyword>
<dbReference type="RefSeq" id="WP_162356789.1">
    <property type="nucleotide sequence ID" value="NZ_CP048209.1"/>
</dbReference>